<feature type="binding site" evidence="2">
    <location>
        <position position="367"/>
    </location>
    <ligand>
        <name>Fe cation</name>
        <dbReference type="ChEBI" id="CHEBI:24875"/>
    </ligand>
</feature>
<feature type="binding site" evidence="2">
    <location>
        <position position="378"/>
    </location>
    <ligand>
        <name>Fe cation</name>
        <dbReference type="ChEBI" id="CHEBI:24875"/>
    </ligand>
</feature>
<dbReference type="NCBIfam" id="NF008757">
    <property type="entry name" value="PRK11788.1-5"/>
    <property type="match status" value="1"/>
</dbReference>
<sequence length="410" mass="46857">MDAEFLLIGLLALPLAALLGWLVGRRRGHHRAARDVMGVGRGMRADYYRGLNYLLEEQPDKAIEVFIHMVQVDSDTVETHFALGSLFRRRGEVDRAIRIHQNLIARPNLNRGQRHQALFALAEDYMRAGLLDRAESLFLELTDVRAYMRPALKRLISIYEQQKDWEQAILMARKLELASGEAQYERAAQYYCELAEAALNQHDVRQARRFLKRAEMFDRRNVRAGMLRSRLMRKEGNARSAIRGLRRALESDVSLALEILPPLYRLFQETDHPQGFSQVLEELRRSSEDSTAQIALAAIVDPEINDPVAENCIAQYLRSAPGLKGFTELVELLSGHPPEASDQGMQSLRHALQRFLEAAPKYRCHECGFTARHLVWQCPSCKSWNTIRPHYEIALPTVQQHPTSGVDLSR</sequence>
<evidence type="ECO:0000259" key="4">
    <source>
        <dbReference type="Pfam" id="PF18073"/>
    </source>
</evidence>
<keyword evidence="1 2" id="KW-0479">Metal-binding</keyword>
<feature type="transmembrane region" description="Helical" evidence="3">
    <location>
        <begin position="6"/>
        <end position="24"/>
    </location>
</feature>
<organism evidence="5 6">
    <name type="scientific">Natronospira proteinivora</name>
    <dbReference type="NCBI Taxonomy" id="1807133"/>
    <lineage>
        <taxon>Bacteria</taxon>
        <taxon>Pseudomonadati</taxon>
        <taxon>Pseudomonadota</taxon>
        <taxon>Gammaproteobacteria</taxon>
        <taxon>Natronospirales</taxon>
        <taxon>Natronospiraceae</taxon>
        <taxon>Natronospira</taxon>
    </lineage>
</organism>
<dbReference type="InterPro" id="IPR041166">
    <property type="entry name" value="Rubredoxin_2"/>
</dbReference>
<dbReference type="SUPFAM" id="SSF48452">
    <property type="entry name" value="TPR-like"/>
    <property type="match status" value="2"/>
</dbReference>
<feature type="binding site" evidence="2">
    <location>
        <position position="381"/>
    </location>
    <ligand>
        <name>Fe cation</name>
        <dbReference type="ChEBI" id="CHEBI:24875"/>
    </ligand>
</feature>
<keyword evidence="2" id="KW-1003">Cell membrane</keyword>
<keyword evidence="2 3" id="KW-0812">Transmembrane</keyword>
<keyword evidence="2" id="KW-0802">TPR repeat</keyword>
<dbReference type="Gene3D" id="1.25.40.10">
    <property type="entry name" value="Tetratricopeptide repeat domain"/>
    <property type="match status" value="2"/>
</dbReference>
<evidence type="ECO:0000256" key="3">
    <source>
        <dbReference type="SAM" id="Phobius"/>
    </source>
</evidence>
<reference evidence="5 6" key="1">
    <citation type="submission" date="2022-03" db="EMBL/GenBank/DDBJ databases">
        <title>Genomic Encyclopedia of Type Strains, Phase III (KMG-III): the genomes of soil and plant-associated and newly described type strains.</title>
        <authorList>
            <person name="Whitman W."/>
        </authorList>
    </citation>
    <scope>NUCLEOTIDE SEQUENCE [LARGE SCALE GENOMIC DNA]</scope>
    <source>
        <strain evidence="5 6">BSker1</strain>
    </source>
</reference>
<accession>A0ABT1G6K8</accession>
<keyword evidence="2" id="KW-0677">Repeat</keyword>
<evidence type="ECO:0000256" key="1">
    <source>
        <dbReference type="ARBA" id="ARBA00022723"/>
    </source>
</evidence>
<keyword evidence="2 3" id="KW-0472">Membrane</keyword>
<evidence type="ECO:0000256" key="2">
    <source>
        <dbReference type="HAMAP-Rule" id="MF_00994"/>
    </source>
</evidence>
<dbReference type="InterPro" id="IPR030865">
    <property type="entry name" value="LapB"/>
</dbReference>
<proteinExistence type="inferred from homology"/>
<dbReference type="InterPro" id="IPR019734">
    <property type="entry name" value="TPR_rpt"/>
</dbReference>
<dbReference type="Pfam" id="PF18073">
    <property type="entry name" value="Zn_ribbon_LapB"/>
    <property type="match status" value="1"/>
</dbReference>
<dbReference type="Proteomes" id="UP001523550">
    <property type="component" value="Unassembled WGS sequence"/>
</dbReference>
<feature type="domain" description="LapB rubredoxin metal binding" evidence="4">
    <location>
        <begin position="362"/>
        <end position="389"/>
    </location>
</feature>
<comment type="similarity">
    <text evidence="2">Belongs to the LapB family.</text>
</comment>
<name>A0ABT1G6K8_9GAMM</name>
<keyword evidence="2" id="KW-0408">Iron</keyword>
<evidence type="ECO:0000313" key="6">
    <source>
        <dbReference type="Proteomes" id="UP001523550"/>
    </source>
</evidence>
<comment type="caution">
    <text evidence="5">The sequence shown here is derived from an EMBL/GenBank/DDBJ whole genome shotgun (WGS) entry which is preliminary data.</text>
</comment>
<keyword evidence="2" id="KW-0997">Cell inner membrane</keyword>
<dbReference type="InterPro" id="IPR011990">
    <property type="entry name" value="TPR-like_helical_dom_sf"/>
</dbReference>
<dbReference type="RefSeq" id="WP_253445980.1">
    <property type="nucleotide sequence ID" value="NZ_JALJYF010000001.1"/>
</dbReference>
<keyword evidence="2 3" id="KW-1133">Transmembrane helix</keyword>
<comment type="subcellular location">
    <subcellularLocation>
        <location evidence="2">Cell inner membrane</location>
        <topology evidence="2">Single-pass membrane protein</topology>
        <orientation evidence="2">Cytoplasmic side</orientation>
    </subcellularLocation>
</comment>
<protein>
    <recommendedName>
        <fullName evidence="2">Lipopolysaccharide assembly protein B</fullName>
    </recommendedName>
</protein>
<dbReference type="EMBL" id="JALJYF010000001">
    <property type="protein sequence ID" value="MCP1726924.1"/>
    <property type="molecule type" value="Genomic_DNA"/>
</dbReference>
<feature type="topological domain" description="Cytoplasmic" evidence="2">
    <location>
        <begin position="25"/>
        <end position="410"/>
    </location>
</feature>
<gene>
    <name evidence="2" type="primary">lapB</name>
    <name evidence="5" type="ORF">J2T60_000889</name>
</gene>
<comment type="function">
    <text evidence="2">Modulates cellular lipopolysaccharide (LPS) levels by regulating LpxC, which is involved in lipid A biosynthesis. May act by modulating the proteolytic activity of FtsH towards LpxC. May also coordinate assembly of proteins involved in LPS synthesis at the plasma membrane.</text>
</comment>
<dbReference type="Pfam" id="PF13176">
    <property type="entry name" value="TPR_7"/>
    <property type="match status" value="1"/>
</dbReference>
<evidence type="ECO:0000313" key="5">
    <source>
        <dbReference type="EMBL" id="MCP1726924.1"/>
    </source>
</evidence>
<keyword evidence="6" id="KW-1185">Reference proteome</keyword>
<dbReference type="HAMAP" id="MF_00994">
    <property type="entry name" value="LPS_assembly_LapB"/>
    <property type="match status" value="1"/>
</dbReference>
<feature type="binding site" evidence="2">
    <location>
        <position position="364"/>
    </location>
    <ligand>
        <name>Fe cation</name>
        <dbReference type="ChEBI" id="CHEBI:24875"/>
    </ligand>
</feature>